<dbReference type="Gene3D" id="3.30.465.10">
    <property type="match status" value="1"/>
</dbReference>
<dbReference type="SUPFAM" id="SSF56176">
    <property type="entry name" value="FAD-binding/transporter-associated domain-like"/>
    <property type="match status" value="1"/>
</dbReference>
<gene>
    <name evidence="5" type="ORF">D3273_19405</name>
</gene>
<dbReference type="InterPro" id="IPR006094">
    <property type="entry name" value="Oxid_FAD_bind_N"/>
</dbReference>
<evidence type="ECO:0000313" key="6">
    <source>
        <dbReference type="Proteomes" id="UP000290759"/>
    </source>
</evidence>
<dbReference type="PANTHER" id="PTHR11748">
    <property type="entry name" value="D-LACTATE DEHYDROGENASE"/>
    <property type="match status" value="1"/>
</dbReference>
<dbReference type="GO" id="GO:0071949">
    <property type="term" value="F:FAD binding"/>
    <property type="evidence" value="ECO:0007669"/>
    <property type="project" value="InterPro"/>
</dbReference>
<evidence type="ECO:0000259" key="4">
    <source>
        <dbReference type="PROSITE" id="PS51387"/>
    </source>
</evidence>
<protein>
    <submittedName>
        <fullName evidence="5">FAD-binding oxidoreductase</fullName>
    </submittedName>
</protein>
<dbReference type="PANTHER" id="PTHR11748:SF111">
    <property type="entry name" value="D-LACTATE DEHYDROGENASE, MITOCHONDRIAL-RELATED"/>
    <property type="match status" value="1"/>
</dbReference>
<proteinExistence type="inferred from homology"/>
<feature type="region of interest" description="Disordered" evidence="3">
    <location>
        <begin position="1"/>
        <end position="61"/>
    </location>
</feature>
<evidence type="ECO:0000313" key="5">
    <source>
        <dbReference type="EMBL" id="RYC30334.1"/>
    </source>
</evidence>
<comment type="caution">
    <text evidence="5">The sequence shown here is derived from an EMBL/GenBank/DDBJ whole genome shotgun (WGS) entry which is preliminary data.</text>
</comment>
<dbReference type="GO" id="GO:1903457">
    <property type="term" value="P:lactate catabolic process"/>
    <property type="evidence" value="ECO:0007669"/>
    <property type="project" value="TreeGrafter"/>
</dbReference>
<accession>A0A4V1RU91</accession>
<dbReference type="InterPro" id="IPR016166">
    <property type="entry name" value="FAD-bd_PCMH"/>
</dbReference>
<organism evidence="5 6">
    <name type="scientific">Lichenibacterium minor</name>
    <dbReference type="NCBI Taxonomy" id="2316528"/>
    <lineage>
        <taxon>Bacteria</taxon>
        <taxon>Pseudomonadati</taxon>
        <taxon>Pseudomonadota</taxon>
        <taxon>Alphaproteobacteria</taxon>
        <taxon>Hyphomicrobiales</taxon>
        <taxon>Lichenihabitantaceae</taxon>
        <taxon>Lichenibacterium</taxon>
    </lineage>
</organism>
<dbReference type="Proteomes" id="UP000290759">
    <property type="component" value="Unassembled WGS sequence"/>
</dbReference>
<feature type="compositionally biased region" description="Basic residues" evidence="3">
    <location>
        <begin position="25"/>
        <end position="37"/>
    </location>
</feature>
<keyword evidence="6" id="KW-1185">Reference proteome</keyword>
<dbReference type="AlphaFoldDB" id="A0A4V1RU91"/>
<reference evidence="5 6" key="2">
    <citation type="submission" date="2019-02" db="EMBL/GenBank/DDBJ databases">
        <title>'Lichenibacterium ramalinii' gen. nov. sp. nov., 'Lichenibacterium minor' gen. nov. sp. nov.</title>
        <authorList>
            <person name="Pankratov T."/>
        </authorList>
    </citation>
    <scope>NUCLEOTIDE SEQUENCE [LARGE SCALE GENOMIC DNA]</scope>
    <source>
        <strain evidence="5 6">RmlP026</strain>
    </source>
</reference>
<dbReference type="PROSITE" id="PS51387">
    <property type="entry name" value="FAD_PCMH"/>
    <property type="match status" value="1"/>
</dbReference>
<dbReference type="Pfam" id="PF01565">
    <property type="entry name" value="FAD_binding_4"/>
    <property type="match status" value="1"/>
</dbReference>
<keyword evidence="2" id="KW-0285">Flavoprotein</keyword>
<dbReference type="GO" id="GO:0008720">
    <property type="term" value="F:D-lactate dehydrogenase (NAD+) activity"/>
    <property type="evidence" value="ECO:0007669"/>
    <property type="project" value="TreeGrafter"/>
</dbReference>
<evidence type="ECO:0000256" key="3">
    <source>
        <dbReference type="SAM" id="MobiDB-lite"/>
    </source>
</evidence>
<comment type="similarity">
    <text evidence="1">Belongs to the FAD-binding oxidoreductase/transferase type 4 family.</text>
</comment>
<evidence type="ECO:0000256" key="1">
    <source>
        <dbReference type="ARBA" id="ARBA00008000"/>
    </source>
</evidence>
<dbReference type="EMBL" id="QYBB01000027">
    <property type="protein sequence ID" value="RYC30334.1"/>
    <property type="molecule type" value="Genomic_DNA"/>
</dbReference>
<sequence length="337" mass="36224">MRDCRSASRSSHRPGGRISPCGSRRCWKPRARRRRRWPGSDEGNQIAPFDGPTPPWPPDRRHALFARRGVPVTPRGAATGNYGQAVPLHGGVLLDMTALKDIAWVRDGAVRCGPGLVMSELDAALAPHGLEQRMHPSTKRRAAVGGFVAGGSGGIGSIPYGGLRKLGNILAVRVITVEPEPRAIELRGDAAQKVDCAYTTPGMITALGMPLAPAWPWVDLIVAFDSFAGAMAAGHSKRPTEHIPGWSENPSFRTAMRSAASLYTDVKSRLRSMSAWQTPCSEAAVPLSTHFRCPAGSDPTVPSRASFRFLRSGRSNLDKIRSEIASLLMTSPPSRAV</sequence>
<dbReference type="InterPro" id="IPR016169">
    <property type="entry name" value="FAD-bd_PCMH_sub2"/>
</dbReference>
<reference evidence="5 6" key="1">
    <citation type="submission" date="2018-12" db="EMBL/GenBank/DDBJ databases">
        <authorList>
            <person name="Grouzdev D.S."/>
            <person name="Krutkina M.S."/>
        </authorList>
    </citation>
    <scope>NUCLEOTIDE SEQUENCE [LARGE SCALE GENOMIC DNA]</scope>
    <source>
        <strain evidence="5 6">RmlP026</strain>
    </source>
</reference>
<dbReference type="InterPro" id="IPR036318">
    <property type="entry name" value="FAD-bd_PCMH-like_sf"/>
</dbReference>
<name>A0A4V1RU91_9HYPH</name>
<keyword evidence="2" id="KW-0274">FAD</keyword>
<dbReference type="OrthoDB" id="9811261at2"/>
<feature type="domain" description="FAD-binding PCMH-type" evidence="4">
    <location>
        <begin position="46"/>
        <end position="214"/>
    </location>
</feature>
<dbReference type="GO" id="GO:0004458">
    <property type="term" value="F:D-lactate dehydrogenase (cytochrome) activity"/>
    <property type="evidence" value="ECO:0007669"/>
    <property type="project" value="TreeGrafter"/>
</dbReference>
<evidence type="ECO:0000256" key="2">
    <source>
        <dbReference type="ARBA" id="ARBA00022827"/>
    </source>
</evidence>